<proteinExistence type="predicted"/>
<dbReference type="EMBL" id="BN001308">
    <property type="protein sequence ID" value="CBF88149.1"/>
    <property type="molecule type" value="Genomic_DNA"/>
</dbReference>
<dbReference type="VEuPathDB" id="FungiDB:AN1098"/>
<dbReference type="HOGENOM" id="CLU_2606007_0_0_1"/>
<sequence>MTKFDEVASCNERTHREKTEEPIRDSSLVIPLITQVDYVCYSLLGFDPLRTLMYGDVIEAPQPLSMNAVRMLDAPPWLL</sequence>
<accession>C8VTK2</accession>
<dbReference type="Proteomes" id="UP000000560">
    <property type="component" value="Chromosome VIII"/>
</dbReference>
<evidence type="ECO:0000313" key="2">
    <source>
        <dbReference type="EMBL" id="CBF88149.1"/>
    </source>
</evidence>
<organism evidence="2 3">
    <name type="scientific">Emericella nidulans (strain FGSC A4 / ATCC 38163 / CBS 112.46 / NRRL 194 / M139)</name>
    <name type="common">Aspergillus nidulans</name>
    <dbReference type="NCBI Taxonomy" id="227321"/>
    <lineage>
        <taxon>Eukaryota</taxon>
        <taxon>Fungi</taxon>
        <taxon>Dikarya</taxon>
        <taxon>Ascomycota</taxon>
        <taxon>Pezizomycotina</taxon>
        <taxon>Eurotiomycetes</taxon>
        <taxon>Eurotiomycetidae</taxon>
        <taxon>Eurotiales</taxon>
        <taxon>Aspergillaceae</taxon>
        <taxon>Aspergillus</taxon>
        <taxon>Aspergillus subgen. Nidulantes</taxon>
    </lineage>
</organism>
<accession>Q5BED2</accession>
<evidence type="ECO:0000313" key="3">
    <source>
        <dbReference type="Proteomes" id="UP000000560"/>
    </source>
</evidence>
<evidence type="ECO:0000256" key="1">
    <source>
        <dbReference type="SAM" id="MobiDB-lite"/>
    </source>
</evidence>
<dbReference type="InParanoid" id="Q5BED2"/>
<dbReference type="RefSeq" id="XP_658702.1">
    <property type="nucleotide sequence ID" value="XM_653610.1"/>
</dbReference>
<protein>
    <submittedName>
        <fullName evidence="2">Uncharacterized protein</fullName>
    </submittedName>
</protein>
<gene>
    <name evidence="2" type="ORF">ANIA_01098</name>
</gene>
<reference evidence="3" key="2">
    <citation type="journal article" date="2009" name="Fungal Genet. Biol.">
        <title>The 2008 update of the Aspergillus nidulans genome annotation: a community effort.</title>
        <authorList>
            <person name="Wortman J.R."/>
            <person name="Gilsenan J.M."/>
            <person name="Joardar V."/>
            <person name="Deegan J."/>
            <person name="Clutterbuck J."/>
            <person name="Andersen M.R."/>
            <person name="Archer D."/>
            <person name="Bencina M."/>
            <person name="Braus G."/>
            <person name="Coutinho P."/>
            <person name="von Dohren H."/>
            <person name="Doonan J."/>
            <person name="Driessen A.J."/>
            <person name="Durek P."/>
            <person name="Espeso E."/>
            <person name="Fekete E."/>
            <person name="Flipphi M."/>
            <person name="Estrada C.G."/>
            <person name="Geysens S."/>
            <person name="Goldman G."/>
            <person name="de Groot P.W."/>
            <person name="Hansen K."/>
            <person name="Harris S.D."/>
            <person name="Heinekamp T."/>
            <person name="Helmstaedt K."/>
            <person name="Henrissat B."/>
            <person name="Hofmann G."/>
            <person name="Homan T."/>
            <person name="Horio T."/>
            <person name="Horiuchi H."/>
            <person name="James S."/>
            <person name="Jones M."/>
            <person name="Karaffa L."/>
            <person name="Karanyi Z."/>
            <person name="Kato M."/>
            <person name="Keller N."/>
            <person name="Kelly D.E."/>
            <person name="Kiel J.A."/>
            <person name="Kim J.M."/>
            <person name="van der Klei I.J."/>
            <person name="Klis F.M."/>
            <person name="Kovalchuk A."/>
            <person name="Krasevec N."/>
            <person name="Kubicek C.P."/>
            <person name="Liu B."/>
            <person name="Maccabe A."/>
            <person name="Meyer V."/>
            <person name="Mirabito P."/>
            <person name="Miskei M."/>
            <person name="Mos M."/>
            <person name="Mullins J."/>
            <person name="Nelson D.R."/>
            <person name="Nielsen J."/>
            <person name="Oakley B.R."/>
            <person name="Osmani S.A."/>
            <person name="Pakula T."/>
            <person name="Paszewski A."/>
            <person name="Paulsen I."/>
            <person name="Pilsyk S."/>
            <person name="Pocsi I."/>
            <person name="Punt P.J."/>
            <person name="Ram A.F."/>
            <person name="Ren Q."/>
            <person name="Robellet X."/>
            <person name="Robson G."/>
            <person name="Seiboth B."/>
            <person name="van Solingen P."/>
            <person name="Specht T."/>
            <person name="Sun J."/>
            <person name="Taheri-Talesh N."/>
            <person name="Takeshita N."/>
            <person name="Ussery D."/>
            <person name="vanKuyk P.A."/>
            <person name="Visser H."/>
            <person name="van de Vondervoort P.J."/>
            <person name="de Vries R.P."/>
            <person name="Walton J."/>
            <person name="Xiang X."/>
            <person name="Xiong Y."/>
            <person name="Zeng A.P."/>
            <person name="Brandt B.W."/>
            <person name="Cornell M.J."/>
            <person name="van den Hondel C.A."/>
            <person name="Visser J."/>
            <person name="Oliver S.G."/>
            <person name="Turner G."/>
        </authorList>
    </citation>
    <scope>GENOME REANNOTATION</scope>
    <source>
        <strain evidence="3">FGSC A4 / ATCC 38163 / CBS 112.46 / NRRL 194 / M139</strain>
    </source>
</reference>
<name>Q5BED2_EMENI</name>
<feature type="region of interest" description="Disordered" evidence="1">
    <location>
        <begin position="1"/>
        <end position="21"/>
    </location>
</feature>
<reference evidence="3" key="1">
    <citation type="journal article" date="2005" name="Nature">
        <title>Sequencing of Aspergillus nidulans and comparative analysis with A. fumigatus and A. oryzae.</title>
        <authorList>
            <person name="Galagan J.E."/>
            <person name="Calvo S.E."/>
            <person name="Cuomo C."/>
            <person name="Ma L.J."/>
            <person name="Wortman J.R."/>
            <person name="Batzoglou S."/>
            <person name="Lee S.I."/>
            <person name="Basturkmen M."/>
            <person name="Spevak C.C."/>
            <person name="Clutterbuck J."/>
            <person name="Kapitonov V."/>
            <person name="Jurka J."/>
            <person name="Scazzocchio C."/>
            <person name="Farman M."/>
            <person name="Butler J."/>
            <person name="Purcell S."/>
            <person name="Harris S."/>
            <person name="Braus G.H."/>
            <person name="Draht O."/>
            <person name="Busch S."/>
            <person name="D'Enfert C."/>
            <person name="Bouchier C."/>
            <person name="Goldman G.H."/>
            <person name="Bell-Pedersen D."/>
            <person name="Griffiths-Jones S."/>
            <person name="Doonan J.H."/>
            <person name="Yu J."/>
            <person name="Vienken K."/>
            <person name="Pain A."/>
            <person name="Freitag M."/>
            <person name="Selker E.U."/>
            <person name="Archer D.B."/>
            <person name="Penalva M.A."/>
            <person name="Oakley B.R."/>
            <person name="Momany M."/>
            <person name="Tanaka T."/>
            <person name="Kumagai T."/>
            <person name="Asai K."/>
            <person name="Machida M."/>
            <person name="Nierman W.C."/>
            <person name="Denning D.W."/>
            <person name="Caddick M."/>
            <person name="Hynes M."/>
            <person name="Paoletti M."/>
            <person name="Fischer R."/>
            <person name="Miller B."/>
            <person name="Dyer P."/>
            <person name="Sachs M.S."/>
            <person name="Osmani S.A."/>
            <person name="Birren B.W."/>
        </authorList>
    </citation>
    <scope>NUCLEOTIDE SEQUENCE [LARGE SCALE GENOMIC DNA]</scope>
    <source>
        <strain evidence="3">FGSC A4 / ATCC 38163 / CBS 112.46 / NRRL 194 / M139</strain>
    </source>
</reference>
<dbReference type="AlphaFoldDB" id="Q5BED2"/>
<keyword evidence="3" id="KW-1185">Reference proteome</keyword>
<dbReference type="KEGG" id="ani:ANIA_01098"/>
<dbReference type="GeneID" id="2876867"/>